<reference evidence="1 2" key="1">
    <citation type="submission" date="2019-10" db="EMBL/GenBank/DDBJ databases">
        <authorList>
            <person name="Karimi E."/>
        </authorList>
    </citation>
    <scope>NUCLEOTIDE SEQUENCE [LARGE SCALE GENOMIC DNA]</scope>
    <source>
        <strain evidence="1">Sphingobacterium sp. 8BC</strain>
    </source>
</reference>
<evidence type="ECO:0000313" key="2">
    <source>
        <dbReference type="Proteomes" id="UP000432350"/>
    </source>
</evidence>
<accession>A0A654CQ03</accession>
<name>A0A654CQ03_SPHMU</name>
<protein>
    <recommendedName>
        <fullName evidence="3">HipA N-terminal subdomain 1 domain-containing protein</fullName>
    </recommendedName>
</protein>
<dbReference type="Proteomes" id="UP000432350">
    <property type="component" value="Unassembled WGS sequence"/>
</dbReference>
<evidence type="ECO:0000313" key="1">
    <source>
        <dbReference type="EMBL" id="VXC95498.1"/>
    </source>
</evidence>
<evidence type="ECO:0008006" key="3">
    <source>
        <dbReference type="Google" id="ProtNLM"/>
    </source>
</evidence>
<dbReference type="RefSeq" id="WP_159332808.1">
    <property type="nucleotide sequence ID" value="NZ_CP068086.1"/>
</dbReference>
<gene>
    <name evidence="1" type="ORF">SPHINGO8BC_51119</name>
</gene>
<proteinExistence type="predicted"/>
<sequence length="45" mass="5323">MAREAKIYFHDDLAEYLIETDHGYSFSYDENYLKKTDLKEATAIC</sequence>
<dbReference type="EMBL" id="CABWMV010000024">
    <property type="protein sequence ID" value="VXC95498.1"/>
    <property type="molecule type" value="Genomic_DNA"/>
</dbReference>
<dbReference type="AlphaFoldDB" id="A0A654CQ03"/>
<organism evidence="1 2">
    <name type="scientific">Sphingobacterium multivorum</name>
    <dbReference type="NCBI Taxonomy" id="28454"/>
    <lineage>
        <taxon>Bacteria</taxon>
        <taxon>Pseudomonadati</taxon>
        <taxon>Bacteroidota</taxon>
        <taxon>Sphingobacteriia</taxon>
        <taxon>Sphingobacteriales</taxon>
        <taxon>Sphingobacteriaceae</taxon>
        <taxon>Sphingobacterium</taxon>
    </lineage>
</organism>